<evidence type="ECO:0000313" key="10">
    <source>
        <dbReference type="EMBL" id="KRY43842.1"/>
    </source>
</evidence>
<accession>A0A0V1C3X2</accession>
<keyword evidence="5" id="KW-0378">Hydrolase</keyword>
<dbReference type="OrthoDB" id="268799at2759"/>
<protein>
    <submittedName>
        <fullName evidence="10">Transposon Ty3-I Gag-Pol polyprotein</fullName>
    </submittedName>
</protein>
<evidence type="ECO:0000259" key="9">
    <source>
        <dbReference type="PROSITE" id="PS50175"/>
    </source>
</evidence>
<evidence type="ECO:0000256" key="3">
    <source>
        <dbReference type="ARBA" id="ARBA00022722"/>
    </source>
</evidence>
<dbReference type="SUPFAM" id="SSF57756">
    <property type="entry name" value="Retrovirus zinc finger-like domains"/>
    <property type="match status" value="1"/>
</dbReference>
<evidence type="ECO:0000256" key="2">
    <source>
        <dbReference type="ARBA" id="ARBA00022695"/>
    </source>
</evidence>
<dbReference type="AlphaFoldDB" id="A0A0V1C3X2"/>
<dbReference type="GO" id="GO:0019899">
    <property type="term" value="F:enzyme binding"/>
    <property type="evidence" value="ECO:0007669"/>
    <property type="project" value="UniProtKB-ARBA"/>
</dbReference>
<dbReference type="InterPro" id="IPR050951">
    <property type="entry name" value="Retrovirus_Pol_polyprotein"/>
</dbReference>
<feature type="domain" description="Peptidase A2" evidence="9">
    <location>
        <begin position="328"/>
        <end position="376"/>
    </location>
</feature>
<dbReference type="STRING" id="45882.A0A0V1C3X2"/>
<name>A0A0V1C3X2_TRIBR</name>
<dbReference type="InterPro" id="IPR001995">
    <property type="entry name" value="Peptidase_A2_cat"/>
</dbReference>
<dbReference type="Pfam" id="PF13650">
    <property type="entry name" value="Asp_protease_2"/>
    <property type="match status" value="1"/>
</dbReference>
<dbReference type="SUPFAM" id="SSF50630">
    <property type="entry name" value="Acid proteases"/>
    <property type="match status" value="1"/>
</dbReference>
<dbReference type="Proteomes" id="UP000054653">
    <property type="component" value="Unassembled WGS sequence"/>
</dbReference>
<dbReference type="SUPFAM" id="SSF56672">
    <property type="entry name" value="DNA/RNA polymerases"/>
    <property type="match status" value="1"/>
</dbReference>
<keyword evidence="6" id="KW-0862">Zinc</keyword>
<reference evidence="10 11" key="1">
    <citation type="submission" date="2015-01" db="EMBL/GenBank/DDBJ databases">
        <title>Evolution of Trichinella species and genotypes.</title>
        <authorList>
            <person name="Korhonen P.K."/>
            <person name="Edoardo P."/>
            <person name="Giuseppe L.R."/>
            <person name="Gasser R.B."/>
        </authorList>
    </citation>
    <scope>NUCLEOTIDE SEQUENCE [LARGE SCALE GENOMIC DNA]</scope>
    <source>
        <strain evidence="10">ISS120</strain>
    </source>
</reference>
<dbReference type="PANTHER" id="PTHR37984:SF5">
    <property type="entry name" value="PROTEIN NYNRIN-LIKE"/>
    <property type="match status" value="1"/>
</dbReference>
<feature type="domain" description="CCHC-type" evidence="8">
    <location>
        <begin position="268"/>
        <end position="282"/>
    </location>
</feature>
<evidence type="ECO:0000256" key="4">
    <source>
        <dbReference type="ARBA" id="ARBA00022759"/>
    </source>
</evidence>
<dbReference type="InterPro" id="IPR021109">
    <property type="entry name" value="Peptidase_aspartic_dom_sf"/>
</dbReference>
<evidence type="ECO:0000256" key="6">
    <source>
        <dbReference type="PROSITE-ProRule" id="PRU00047"/>
    </source>
</evidence>
<dbReference type="Gene3D" id="2.40.70.10">
    <property type="entry name" value="Acid Proteases"/>
    <property type="match status" value="1"/>
</dbReference>
<feature type="region of interest" description="Disordered" evidence="7">
    <location>
        <begin position="282"/>
        <end position="303"/>
    </location>
</feature>
<evidence type="ECO:0000313" key="11">
    <source>
        <dbReference type="Proteomes" id="UP000054653"/>
    </source>
</evidence>
<keyword evidence="4" id="KW-0255">Endonuclease</keyword>
<sequence>MATRRRDRGSEDESAKSNSGGRTGADLEADPAAAPGGTLHWGPFRELTPSVYRGAYYCPPPAFRPEMDSVEWLEMLEDFLCISRIPPPDHGAVARYLLSDPVRRELYPAGQARENSFEEFRKRLLDAYGPEESTGQQIERFHSLHQREGQTVEQYAQEVAEVGRRAGVTERDLVARFAGGITSKEAYLAIRLQEPATLTEARRLVSKVMRAEENFQQRRQMRTGNPKPEKTEATQPMEDLIREVRKISLKLEKQESTAARPAARRDGCFNCGGLGHLRRDCPHERRLTQRPPTGTQSGRPGNRRVLSMAGLQTGDTPCVNGKLSGTRVSLLLDTGAVVSVIPESLWQVASGGEPLERKTGKILLADGRRMCISGVGVVPLQLGRWRGHVPVMVVRNLVVPGVLGTNFFDSFVRTVDWQTREMTMKDGSKVRIEHDPSRAGQLSIGCAVVAKAQSVRSDAGACVDGSEDWTRALVDGAECSARSKRALRSILRKCGKAISRGEADLGRTSLVKHRIETGGAQPVKLPPRRLPQAQREVVDRLIREMLHAGVIEPASGPWSSPVVLVRKKDGSPRFCVDYRRLNAITRVDAQPLPRIDD</sequence>
<evidence type="ECO:0000256" key="7">
    <source>
        <dbReference type="SAM" id="MobiDB-lite"/>
    </source>
</evidence>
<dbReference type="Pfam" id="PF03732">
    <property type="entry name" value="Retrotrans_gag"/>
    <property type="match status" value="1"/>
</dbReference>
<gene>
    <name evidence="10" type="primary">TY3B-I</name>
    <name evidence="10" type="ORF">T03_11185</name>
</gene>
<feature type="compositionally biased region" description="Polar residues" evidence="7">
    <location>
        <begin position="290"/>
        <end position="299"/>
    </location>
</feature>
<dbReference type="PROSITE" id="PS50175">
    <property type="entry name" value="ASP_PROT_RETROV"/>
    <property type="match status" value="1"/>
</dbReference>
<dbReference type="Gene3D" id="4.10.60.10">
    <property type="entry name" value="Zinc finger, CCHC-type"/>
    <property type="match status" value="1"/>
</dbReference>
<feature type="region of interest" description="Disordered" evidence="7">
    <location>
        <begin position="1"/>
        <end position="40"/>
    </location>
</feature>
<evidence type="ECO:0000256" key="1">
    <source>
        <dbReference type="ARBA" id="ARBA00022679"/>
    </source>
</evidence>
<dbReference type="CDD" id="cd00303">
    <property type="entry name" value="retropepsin_like"/>
    <property type="match status" value="1"/>
</dbReference>
<dbReference type="Pfam" id="PF00098">
    <property type="entry name" value="zf-CCHC"/>
    <property type="match status" value="1"/>
</dbReference>
<dbReference type="GO" id="GO:0006508">
    <property type="term" value="P:proteolysis"/>
    <property type="evidence" value="ECO:0007669"/>
    <property type="project" value="InterPro"/>
</dbReference>
<feature type="non-terminal residue" evidence="10">
    <location>
        <position position="597"/>
    </location>
</feature>
<evidence type="ECO:0000259" key="8">
    <source>
        <dbReference type="PROSITE" id="PS50158"/>
    </source>
</evidence>
<dbReference type="OMA" id="NCPHERC"/>
<dbReference type="EMBL" id="JYDI01000864">
    <property type="protein sequence ID" value="KRY43842.1"/>
    <property type="molecule type" value="Genomic_DNA"/>
</dbReference>
<dbReference type="PROSITE" id="PS50158">
    <property type="entry name" value="ZF_CCHC"/>
    <property type="match status" value="1"/>
</dbReference>
<evidence type="ECO:0000256" key="5">
    <source>
        <dbReference type="ARBA" id="ARBA00022801"/>
    </source>
</evidence>
<dbReference type="PANTHER" id="PTHR37984">
    <property type="entry name" value="PROTEIN CBG26694"/>
    <property type="match status" value="1"/>
</dbReference>
<keyword evidence="1" id="KW-0808">Transferase</keyword>
<keyword evidence="6" id="KW-0863">Zinc-finger</keyword>
<keyword evidence="3" id="KW-0540">Nuclease</keyword>
<dbReference type="SMART" id="SM00343">
    <property type="entry name" value="ZnF_C2HC"/>
    <property type="match status" value="1"/>
</dbReference>
<dbReference type="Gene3D" id="3.10.10.10">
    <property type="entry name" value="HIV Type 1 Reverse Transcriptase, subunit A, domain 1"/>
    <property type="match status" value="1"/>
</dbReference>
<dbReference type="InterPro" id="IPR001878">
    <property type="entry name" value="Znf_CCHC"/>
</dbReference>
<dbReference type="GO" id="GO:0016779">
    <property type="term" value="F:nucleotidyltransferase activity"/>
    <property type="evidence" value="ECO:0007669"/>
    <property type="project" value="UniProtKB-KW"/>
</dbReference>
<dbReference type="InterPro" id="IPR043502">
    <property type="entry name" value="DNA/RNA_pol_sf"/>
</dbReference>
<organism evidence="10 11">
    <name type="scientific">Trichinella britovi</name>
    <name type="common">Parasitic roundworm</name>
    <dbReference type="NCBI Taxonomy" id="45882"/>
    <lineage>
        <taxon>Eukaryota</taxon>
        <taxon>Metazoa</taxon>
        <taxon>Ecdysozoa</taxon>
        <taxon>Nematoda</taxon>
        <taxon>Enoplea</taxon>
        <taxon>Dorylaimia</taxon>
        <taxon>Trichinellida</taxon>
        <taxon>Trichinellidae</taxon>
        <taxon>Trichinella</taxon>
    </lineage>
</organism>
<dbReference type="GO" id="GO:0003676">
    <property type="term" value="F:nucleic acid binding"/>
    <property type="evidence" value="ECO:0007669"/>
    <property type="project" value="InterPro"/>
</dbReference>
<dbReference type="InterPro" id="IPR036875">
    <property type="entry name" value="Znf_CCHC_sf"/>
</dbReference>
<comment type="caution">
    <text evidence="10">The sequence shown here is derived from an EMBL/GenBank/DDBJ whole genome shotgun (WGS) entry which is preliminary data.</text>
</comment>
<keyword evidence="11" id="KW-1185">Reference proteome</keyword>
<keyword evidence="6" id="KW-0479">Metal-binding</keyword>
<dbReference type="GO" id="GO:0008270">
    <property type="term" value="F:zinc ion binding"/>
    <property type="evidence" value="ECO:0007669"/>
    <property type="project" value="UniProtKB-KW"/>
</dbReference>
<dbReference type="GO" id="GO:0004190">
    <property type="term" value="F:aspartic-type endopeptidase activity"/>
    <property type="evidence" value="ECO:0007669"/>
    <property type="project" value="InterPro"/>
</dbReference>
<keyword evidence="2" id="KW-0548">Nucleotidyltransferase</keyword>
<dbReference type="InterPro" id="IPR005162">
    <property type="entry name" value="Retrotrans_gag_dom"/>
</dbReference>
<proteinExistence type="predicted"/>
<dbReference type="GO" id="GO:0004519">
    <property type="term" value="F:endonuclease activity"/>
    <property type="evidence" value="ECO:0007669"/>
    <property type="project" value="UniProtKB-KW"/>
</dbReference>